<dbReference type="AlphaFoldDB" id="A0A0F9NZP3"/>
<dbReference type="SUPFAM" id="SSF53955">
    <property type="entry name" value="Lysozyme-like"/>
    <property type="match status" value="1"/>
</dbReference>
<sequence length="615" mass="67981">MKCIGWLLCILYSSNALSAGGVEIPLLAETAYFQTAISHVLELDENGRGTLSNKPCNRIDLSDLEVVTEGEHLSVDMALTATVGAHLLGTCRGLSPWQGRLALKLTPRVTASGLAIEFVPDSITLSRPDKSAGILSKPVQVIADALVLPRMKKVQIDLAGQLNNLDGLIEQFLGRDSVHGVEQSLVQRTHITRLQTEETGVRAWLAFQVRPPEQAFQAAEPSFDANEVAQWQTLEDEFDGFLTTIISTLAQSTDSHDLRMELLAALLDARYAIAEALVLDDPESDPVRTLFLTTWERLRPLMSQLEGLETPGLEVDFRLAAFIAGGDALQALDALGPEYGLEITRDGLRRLARLLLAESAPPSFTPLPLELDSEFRALFGFNARNESEFTTAELTRHIAGGFRWLGSWLISTAHAASISPAEALKGLIPQRDNLNDYLELVASLLQEQSTAWLAKNKSMPKRLTKRLDPLVRATAWKESCWRQFSGSSSNPQVLRSAVGAVGMMQINGRVWRKVYDLDRLVDEVDYNVNAGIEILTHYMVDYAIRRGEHEQPGGDDNLIKASYAAYNGGPSQLARYRRDDTPARLKSIDTTFWNYYTAFKINKLPDISSCYVVGN</sequence>
<comment type="caution">
    <text evidence="2">The sequence shown here is derived from an EMBL/GenBank/DDBJ whole genome shotgun (WGS) entry which is preliminary data.</text>
</comment>
<accession>A0A0F9NZP3</accession>
<dbReference type="Gene3D" id="1.10.530.10">
    <property type="match status" value="1"/>
</dbReference>
<organism evidence="2">
    <name type="scientific">marine sediment metagenome</name>
    <dbReference type="NCBI Taxonomy" id="412755"/>
    <lineage>
        <taxon>unclassified sequences</taxon>
        <taxon>metagenomes</taxon>
        <taxon>ecological metagenomes</taxon>
    </lineage>
</organism>
<protein>
    <recommendedName>
        <fullName evidence="1">Transglycosylase SLT domain-containing protein</fullName>
    </recommendedName>
</protein>
<evidence type="ECO:0000313" key="2">
    <source>
        <dbReference type="EMBL" id="KKM94275.1"/>
    </source>
</evidence>
<evidence type="ECO:0000259" key="1">
    <source>
        <dbReference type="Pfam" id="PF01464"/>
    </source>
</evidence>
<reference evidence="2" key="1">
    <citation type="journal article" date="2015" name="Nature">
        <title>Complex archaea that bridge the gap between prokaryotes and eukaryotes.</title>
        <authorList>
            <person name="Spang A."/>
            <person name="Saw J.H."/>
            <person name="Jorgensen S.L."/>
            <person name="Zaremba-Niedzwiedzka K."/>
            <person name="Martijn J."/>
            <person name="Lind A.E."/>
            <person name="van Eijk R."/>
            <person name="Schleper C."/>
            <person name="Guy L."/>
            <person name="Ettema T.J."/>
        </authorList>
    </citation>
    <scope>NUCLEOTIDE SEQUENCE</scope>
</reference>
<dbReference type="CDD" id="cd00254">
    <property type="entry name" value="LT-like"/>
    <property type="match status" value="1"/>
</dbReference>
<dbReference type="Pfam" id="PF01464">
    <property type="entry name" value="SLT"/>
    <property type="match status" value="1"/>
</dbReference>
<dbReference type="EMBL" id="LAZR01006161">
    <property type="protein sequence ID" value="KKM94275.1"/>
    <property type="molecule type" value="Genomic_DNA"/>
</dbReference>
<name>A0A0F9NZP3_9ZZZZ</name>
<dbReference type="InterPro" id="IPR008258">
    <property type="entry name" value="Transglycosylase_SLT_dom_1"/>
</dbReference>
<proteinExistence type="predicted"/>
<feature type="domain" description="Transglycosylase SLT" evidence="1">
    <location>
        <begin position="469"/>
        <end position="579"/>
    </location>
</feature>
<gene>
    <name evidence="2" type="ORF">LCGC14_1199980</name>
</gene>
<dbReference type="InterPro" id="IPR023346">
    <property type="entry name" value="Lysozyme-like_dom_sf"/>
</dbReference>